<accession>A0AAN9VNI2</accession>
<feature type="domain" description="Ig-like" evidence="9">
    <location>
        <begin position="352"/>
        <end position="439"/>
    </location>
</feature>
<evidence type="ECO:0000256" key="3">
    <source>
        <dbReference type="ARBA" id="ARBA00022989"/>
    </source>
</evidence>
<evidence type="ECO:0000259" key="9">
    <source>
        <dbReference type="PROSITE" id="PS50835"/>
    </source>
</evidence>
<gene>
    <name evidence="10" type="ORF">R5R35_009404</name>
</gene>
<evidence type="ECO:0000256" key="1">
    <source>
        <dbReference type="ARBA" id="ARBA00004167"/>
    </source>
</evidence>
<keyword evidence="4 7" id="KW-0472">Membrane</keyword>
<dbReference type="PANTHER" id="PTHR23278">
    <property type="entry name" value="SIDESTEP PROTEIN"/>
    <property type="match status" value="1"/>
</dbReference>
<dbReference type="Gene3D" id="2.60.40.10">
    <property type="entry name" value="Immunoglobulins"/>
    <property type="match status" value="5"/>
</dbReference>
<dbReference type="CDD" id="cd00096">
    <property type="entry name" value="Ig"/>
    <property type="match status" value="2"/>
</dbReference>
<evidence type="ECO:0000256" key="8">
    <source>
        <dbReference type="SAM" id="SignalP"/>
    </source>
</evidence>
<evidence type="ECO:0000256" key="7">
    <source>
        <dbReference type="SAM" id="Phobius"/>
    </source>
</evidence>
<dbReference type="InterPro" id="IPR003599">
    <property type="entry name" value="Ig_sub"/>
</dbReference>
<dbReference type="InterPro" id="IPR007110">
    <property type="entry name" value="Ig-like_dom"/>
</dbReference>
<dbReference type="Pfam" id="PF13927">
    <property type="entry name" value="Ig_3"/>
    <property type="match status" value="2"/>
</dbReference>
<feature type="domain" description="Ig-like" evidence="9">
    <location>
        <begin position="32"/>
        <end position="144"/>
    </location>
</feature>
<feature type="region of interest" description="Disordered" evidence="6">
    <location>
        <begin position="758"/>
        <end position="859"/>
    </location>
</feature>
<dbReference type="Pfam" id="PF08205">
    <property type="entry name" value="C2-set_2"/>
    <property type="match status" value="1"/>
</dbReference>
<keyword evidence="11" id="KW-1185">Reference proteome</keyword>
<dbReference type="SMART" id="SM00408">
    <property type="entry name" value="IGc2"/>
    <property type="match status" value="4"/>
</dbReference>
<dbReference type="InterPro" id="IPR003598">
    <property type="entry name" value="Ig_sub2"/>
</dbReference>
<feature type="domain" description="Ig-like" evidence="9">
    <location>
        <begin position="440"/>
        <end position="529"/>
    </location>
</feature>
<sequence>MLQHVRRVLLAVALAACLPVVCRGGWDEDDDPVSTVLVDAVLGRSVTLPCDIEPTTREDRVYMVLWFRDNAGKPLYRFDVRGRPFTKALYWSDNNAFGPRAYFVTGSTPAGLTLETVQLDDEGIYRCRVDFKNSPTRNFQINLTVIVPPNKLLIYDISGRAVNNNVVGPLSEDTDLILMCEVRGGKPPPTVSWFVNDRLVDGILEATKDNIMVNRLEITRIRRKHLNTTFKCQASNTKLTLPQEKTVRLELNLKPLNVQMLSKPSEFVANTEYSITCESYGSRPPAVITWLRETRIFHAKTDQAQNETAVSSTVTFSPTPEDDNKVLRCKADNEAIPDSSLEDTLTLSVVYPPLVTLQLGSTLNAQDIKEGDDVYFECSVKANPKEHKITWLHNGAVVTQNMSSGVILSTQSLVLQGVTRHHAGSYTCQAANERGETASPPVHLRVQYSPVCSNEDVVVVGASVNEMLRVRCLVAADPADVSFVWQFNNSGESFDVSPVRFGTSHGANGSSSELRYTPTSDRDYGTLTCWGTNPIGRQQEPCVFQVVSAVRPAPLRNCTLRSSSNQSADVLDVECVAGYDGGLRQAFYLEAYESRSMRLRLNVTSVVPDAAVFRLDLADLLPARNPTLHIVIYAANQKGRSEATVLEDITLKDAEKRTEAAGGEGGAGLNVVPLAALLTGTVLTLGVAALLVAVLAVRRRRAVLRSAQGALCAHHLQADTVKHKVQTSQPVRHSSMLEINHGEHRYVVSYTLKTRTECGDSDEGESCVNSGGIQTVERHPDILNPPQEMSQQRSKTLMQPSSDPISCQPPDYSGHISGHMGSEYSPSSPDSLSSVPSRRSRTAGGRITSAPLPFPNPGSNLTSVMTSTQSCALNGGLRKEHIISNTIPGPESCV</sequence>
<keyword evidence="5" id="KW-1015">Disulfide bond</keyword>
<dbReference type="Proteomes" id="UP001378592">
    <property type="component" value="Unassembled WGS sequence"/>
</dbReference>
<dbReference type="InterPro" id="IPR013783">
    <property type="entry name" value="Ig-like_fold"/>
</dbReference>
<feature type="compositionally biased region" description="Polar residues" evidence="6">
    <location>
        <begin position="787"/>
        <end position="805"/>
    </location>
</feature>
<feature type="domain" description="Ig-like" evidence="9">
    <location>
        <begin position="255"/>
        <end position="348"/>
    </location>
</feature>
<comment type="caution">
    <text evidence="10">The sequence shown here is derived from an EMBL/GenBank/DDBJ whole genome shotgun (WGS) entry which is preliminary data.</text>
</comment>
<evidence type="ECO:0000256" key="4">
    <source>
        <dbReference type="ARBA" id="ARBA00023136"/>
    </source>
</evidence>
<dbReference type="GO" id="GO:0016020">
    <property type="term" value="C:membrane"/>
    <property type="evidence" value="ECO:0007669"/>
    <property type="project" value="UniProtKB-SubCell"/>
</dbReference>
<dbReference type="InterPro" id="IPR013106">
    <property type="entry name" value="Ig_V-set"/>
</dbReference>
<evidence type="ECO:0000256" key="5">
    <source>
        <dbReference type="ARBA" id="ARBA00023157"/>
    </source>
</evidence>
<protein>
    <recommendedName>
        <fullName evidence="9">Ig-like domain-containing protein</fullName>
    </recommendedName>
</protein>
<evidence type="ECO:0000313" key="10">
    <source>
        <dbReference type="EMBL" id="KAK7865976.1"/>
    </source>
</evidence>
<feature type="compositionally biased region" description="Low complexity" evidence="6">
    <location>
        <begin position="822"/>
        <end position="837"/>
    </location>
</feature>
<dbReference type="SMART" id="SM00409">
    <property type="entry name" value="IG"/>
    <property type="match status" value="5"/>
</dbReference>
<feature type="transmembrane region" description="Helical" evidence="7">
    <location>
        <begin position="674"/>
        <end position="697"/>
    </location>
</feature>
<reference evidence="10 11" key="1">
    <citation type="submission" date="2024-03" db="EMBL/GenBank/DDBJ databases">
        <title>The genome assembly and annotation of the cricket Gryllus longicercus Weissman &amp; Gray.</title>
        <authorList>
            <person name="Szrajer S."/>
            <person name="Gray D."/>
            <person name="Ylla G."/>
        </authorList>
    </citation>
    <scope>NUCLEOTIDE SEQUENCE [LARGE SCALE GENOMIC DNA]</scope>
    <source>
        <strain evidence="10">DAG 2021-001</strain>
        <tissue evidence="10">Whole body minus gut</tissue>
    </source>
</reference>
<dbReference type="SUPFAM" id="SSF48726">
    <property type="entry name" value="Immunoglobulin"/>
    <property type="match status" value="5"/>
</dbReference>
<name>A0AAN9VNI2_9ORTH</name>
<feature type="domain" description="Ig-like" evidence="9">
    <location>
        <begin position="149"/>
        <end position="248"/>
    </location>
</feature>
<comment type="subcellular location">
    <subcellularLocation>
        <location evidence="1">Membrane</location>
        <topology evidence="1">Single-pass membrane protein</topology>
    </subcellularLocation>
</comment>
<dbReference type="InterPro" id="IPR036179">
    <property type="entry name" value="Ig-like_dom_sf"/>
</dbReference>
<dbReference type="PROSITE" id="PS50835">
    <property type="entry name" value="IG_LIKE"/>
    <property type="match status" value="5"/>
</dbReference>
<keyword evidence="8" id="KW-0732">Signal</keyword>
<dbReference type="AlphaFoldDB" id="A0AAN9VNI2"/>
<evidence type="ECO:0000256" key="2">
    <source>
        <dbReference type="ARBA" id="ARBA00022692"/>
    </source>
</evidence>
<dbReference type="Pfam" id="PF07686">
    <property type="entry name" value="V-set"/>
    <property type="match status" value="1"/>
</dbReference>
<evidence type="ECO:0000313" key="11">
    <source>
        <dbReference type="Proteomes" id="UP001378592"/>
    </source>
</evidence>
<evidence type="ECO:0000256" key="6">
    <source>
        <dbReference type="SAM" id="MobiDB-lite"/>
    </source>
</evidence>
<dbReference type="PANTHER" id="PTHR23278:SF26">
    <property type="entry name" value="SIDESTEP III, ISOFORM O"/>
    <property type="match status" value="1"/>
</dbReference>
<dbReference type="EMBL" id="JAZDUA010000159">
    <property type="protein sequence ID" value="KAK7865976.1"/>
    <property type="molecule type" value="Genomic_DNA"/>
</dbReference>
<dbReference type="InterPro" id="IPR013162">
    <property type="entry name" value="CD80_C2-set"/>
</dbReference>
<keyword evidence="2 7" id="KW-0812">Transmembrane</keyword>
<feature type="chain" id="PRO_5042921133" description="Ig-like domain-containing protein" evidence="8">
    <location>
        <begin position="25"/>
        <end position="894"/>
    </location>
</feature>
<feature type="signal peptide" evidence="8">
    <location>
        <begin position="1"/>
        <end position="24"/>
    </location>
</feature>
<keyword evidence="3 7" id="KW-1133">Transmembrane helix</keyword>
<organism evidence="10 11">
    <name type="scientific">Gryllus longicercus</name>
    <dbReference type="NCBI Taxonomy" id="2509291"/>
    <lineage>
        <taxon>Eukaryota</taxon>
        <taxon>Metazoa</taxon>
        <taxon>Ecdysozoa</taxon>
        <taxon>Arthropoda</taxon>
        <taxon>Hexapoda</taxon>
        <taxon>Insecta</taxon>
        <taxon>Pterygota</taxon>
        <taxon>Neoptera</taxon>
        <taxon>Polyneoptera</taxon>
        <taxon>Orthoptera</taxon>
        <taxon>Ensifera</taxon>
        <taxon>Gryllidea</taxon>
        <taxon>Grylloidea</taxon>
        <taxon>Gryllidae</taxon>
        <taxon>Gryllinae</taxon>
        <taxon>Gryllus</taxon>
    </lineage>
</organism>
<proteinExistence type="predicted"/>